<evidence type="ECO:0008006" key="4">
    <source>
        <dbReference type="Google" id="ProtNLM"/>
    </source>
</evidence>
<reference evidence="3" key="1">
    <citation type="submission" date="2020-05" db="EMBL/GenBank/DDBJ databases">
        <title>Frigoriglobus tundricola gen. nov., sp. nov., a psychrotolerant cellulolytic planctomycete of the family Gemmataceae with two divergent copies of 16S rRNA gene.</title>
        <authorList>
            <person name="Kulichevskaya I.S."/>
            <person name="Ivanova A.A."/>
            <person name="Naumoff D.G."/>
            <person name="Beletsky A.V."/>
            <person name="Rijpstra W.I.C."/>
            <person name="Sinninghe Damste J.S."/>
            <person name="Mardanov A.V."/>
            <person name="Ravin N.V."/>
            <person name="Dedysh S.N."/>
        </authorList>
    </citation>
    <scope>NUCLEOTIDE SEQUENCE [LARGE SCALE GENOMIC DNA]</scope>
    <source>
        <strain evidence="3">PL17</strain>
    </source>
</reference>
<dbReference type="Gene3D" id="2.60.120.580">
    <property type="entry name" value="Acetamidase/Formamidase-like domains"/>
    <property type="match status" value="1"/>
</dbReference>
<organism evidence="2 3">
    <name type="scientific">Frigoriglobus tundricola</name>
    <dbReference type="NCBI Taxonomy" id="2774151"/>
    <lineage>
        <taxon>Bacteria</taxon>
        <taxon>Pseudomonadati</taxon>
        <taxon>Planctomycetota</taxon>
        <taxon>Planctomycetia</taxon>
        <taxon>Gemmatales</taxon>
        <taxon>Gemmataceae</taxon>
        <taxon>Frigoriglobus</taxon>
    </lineage>
</organism>
<evidence type="ECO:0000313" key="3">
    <source>
        <dbReference type="Proteomes" id="UP000503447"/>
    </source>
</evidence>
<dbReference type="Gene3D" id="2.40.10.120">
    <property type="match status" value="1"/>
</dbReference>
<dbReference type="PANTHER" id="PTHR31891:SF1">
    <property type="entry name" value="FORMAMIDASE C869.04-RELATED"/>
    <property type="match status" value="1"/>
</dbReference>
<dbReference type="KEGG" id="ftj:FTUN_7735"/>
<dbReference type="PANTHER" id="PTHR31891">
    <property type="entry name" value="FORMAMIDASE C869.04-RELATED"/>
    <property type="match status" value="1"/>
</dbReference>
<accession>A0A6M5Z3L5</accession>
<protein>
    <recommendedName>
        <fullName evidence="4">Formamidase</fullName>
    </recommendedName>
</protein>
<gene>
    <name evidence="2" type="ORF">FTUN_7735</name>
</gene>
<keyword evidence="3" id="KW-1185">Reference proteome</keyword>
<dbReference type="InterPro" id="IPR004304">
    <property type="entry name" value="FmdA_AmdA"/>
</dbReference>
<proteinExistence type="predicted"/>
<evidence type="ECO:0000313" key="2">
    <source>
        <dbReference type="EMBL" id="QJX00111.1"/>
    </source>
</evidence>
<dbReference type="AlphaFoldDB" id="A0A6M5Z3L5"/>
<dbReference type="GO" id="GO:0016811">
    <property type="term" value="F:hydrolase activity, acting on carbon-nitrogen (but not peptide) bonds, in linear amides"/>
    <property type="evidence" value="ECO:0007669"/>
    <property type="project" value="InterPro"/>
</dbReference>
<evidence type="ECO:0000256" key="1">
    <source>
        <dbReference type="SAM" id="MobiDB-lite"/>
    </source>
</evidence>
<dbReference type="Gene3D" id="3.10.28.20">
    <property type="entry name" value="Acetamidase/Formamidase-like domains"/>
    <property type="match status" value="1"/>
</dbReference>
<name>A0A6M5Z3L5_9BACT</name>
<dbReference type="Pfam" id="PF03069">
    <property type="entry name" value="FmdA_AmdA"/>
    <property type="match status" value="1"/>
</dbReference>
<sequence>MQRITREQSRKYAFDWRDEPLLRVECGEPFEIETFDASTGYFKTPEDKAIPGRRPGFDRTPPTANPIGGPVYLNGAERGDVLVVTLDDIVVDDYSWTAIGPRRGPLGESTRWPELSGDYTTKIFKHTYGASGTTRDGTLHFSDSIRWPITPFVGTLGVCPDREVATSLDGQGPWGGNLDVRDAAVGNRIYLPVYHPGALFSLGDVHASQGDTEFTGTAAETKATVRVRLDLVKQKRIPWMRIEKAGRGAPGMDSAEEHGSLVSVFADKPLEVAVETATFNLMDWLITDYGFTPTDAYCLVSTCPDFRINVYQMCKIGRLSYVAGAEIPKRYVRA</sequence>
<dbReference type="RefSeq" id="WP_171474935.1">
    <property type="nucleotide sequence ID" value="NZ_CP053452.2"/>
</dbReference>
<dbReference type="SUPFAM" id="SSF141130">
    <property type="entry name" value="Acetamidase/Formamidase-like"/>
    <property type="match status" value="1"/>
</dbReference>
<dbReference type="EMBL" id="CP053452">
    <property type="protein sequence ID" value="QJX00111.1"/>
    <property type="molecule type" value="Genomic_DNA"/>
</dbReference>
<feature type="region of interest" description="Disordered" evidence="1">
    <location>
        <begin position="43"/>
        <end position="68"/>
    </location>
</feature>
<dbReference type="Proteomes" id="UP000503447">
    <property type="component" value="Chromosome"/>
</dbReference>